<accession>A0A7C3EZI6</accession>
<proteinExistence type="inferred from homology"/>
<gene>
    <name evidence="2" type="ORF">ENS19_01535</name>
</gene>
<dbReference type="Pfam" id="PF11419">
    <property type="entry name" value="DUF3194"/>
    <property type="match status" value="1"/>
</dbReference>
<evidence type="ECO:0000256" key="1">
    <source>
        <dbReference type="ARBA" id="ARBA00008515"/>
    </source>
</evidence>
<name>A0A7C3EZI6_9CREN</name>
<comment type="similarity">
    <text evidence="1">Belongs to the UPF0440 family.</text>
</comment>
<dbReference type="InterPro" id="IPR024502">
    <property type="entry name" value="DUF3194"/>
</dbReference>
<dbReference type="InterPro" id="IPR035954">
    <property type="entry name" value="MTH677-like_sf"/>
</dbReference>
<organism evidence="2">
    <name type="scientific">Candidatus Methanomethylicus mesodigestus</name>
    <dbReference type="NCBI Taxonomy" id="1867258"/>
    <lineage>
        <taxon>Archaea</taxon>
        <taxon>Thermoproteota</taxon>
        <taxon>Methanosuratincolia</taxon>
        <taxon>Candidatus Methanomethylicales</taxon>
        <taxon>Candidatus Methanomethylicaceae</taxon>
        <taxon>Candidatus Methanomethylicus</taxon>
    </lineage>
</organism>
<reference evidence="2" key="1">
    <citation type="journal article" date="2020" name="mSystems">
        <title>Genome- and Community-Level Interaction Insights into Carbon Utilization and Element Cycling Functions of Hydrothermarchaeota in Hydrothermal Sediment.</title>
        <authorList>
            <person name="Zhou Z."/>
            <person name="Liu Y."/>
            <person name="Xu W."/>
            <person name="Pan J."/>
            <person name="Luo Z.H."/>
            <person name="Li M."/>
        </authorList>
    </citation>
    <scope>NUCLEOTIDE SEQUENCE [LARGE SCALE GENOMIC DNA]</scope>
    <source>
        <strain evidence="2">SpSt-468</strain>
    </source>
</reference>
<dbReference type="EMBL" id="DSTX01000002">
    <property type="protein sequence ID" value="HFK19945.1"/>
    <property type="molecule type" value="Genomic_DNA"/>
</dbReference>
<comment type="caution">
    <text evidence="2">The sequence shown here is derived from an EMBL/GenBank/DDBJ whole genome shotgun (WGS) entry which is preliminary data.</text>
</comment>
<evidence type="ECO:0000313" key="2">
    <source>
        <dbReference type="EMBL" id="HFK19945.1"/>
    </source>
</evidence>
<dbReference type="AlphaFoldDB" id="A0A7C3EZI6"/>
<dbReference type="Gene3D" id="3.30.300.100">
    <property type="entry name" value="MTH677-like"/>
    <property type="match status" value="1"/>
</dbReference>
<sequence>MPALVALPPEILQSICEKGEGAAREYVYSRVERKLVRSLDIRITTGERGGLQFSVDVFLEIDEALGEDVEEIAEMASEAALEAIDREMRSINIGKAD</sequence>
<protein>
    <submittedName>
        <fullName evidence="2">DUF3194 domain-containing protein</fullName>
    </submittedName>
</protein>